<organism evidence="6 7">
    <name type="scientific">Mobiluncus porci</name>
    <dbReference type="NCBI Taxonomy" id="2652278"/>
    <lineage>
        <taxon>Bacteria</taxon>
        <taxon>Bacillati</taxon>
        <taxon>Actinomycetota</taxon>
        <taxon>Actinomycetes</taxon>
        <taxon>Actinomycetales</taxon>
        <taxon>Actinomycetaceae</taxon>
        <taxon>Mobiluncus</taxon>
    </lineage>
</organism>
<keyword evidence="4" id="KW-0472">Membrane</keyword>
<gene>
    <name evidence="6" type="ORF">FYJ63_03335</name>
</gene>
<dbReference type="SUPFAM" id="SSF69593">
    <property type="entry name" value="Glycerol-3-phosphate (1)-acyltransferase"/>
    <property type="match status" value="1"/>
</dbReference>
<keyword evidence="2 6" id="KW-0012">Acyltransferase</keyword>
<keyword evidence="4" id="KW-1133">Transmembrane helix</keyword>
<proteinExistence type="predicted"/>
<reference evidence="6 7" key="1">
    <citation type="submission" date="2019-08" db="EMBL/GenBank/DDBJ databases">
        <title>In-depth cultivation of the pig gut microbiome towards novel bacterial diversity and tailored functional studies.</title>
        <authorList>
            <person name="Wylensek D."/>
            <person name="Hitch T.C.A."/>
            <person name="Clavel T."/>
        </authorList>
    </citation>
    <scope>NUCLEOTIDE SEQUENCE [LARGE SCALE GENOMIC DNA]</scope>
    <source>
        <strain evidence="6 7">RF-GAM-744-WT-7</strain>
    </source>
</reference>
<feature type="domain" description="Phospholipid/glycerol acyltransferase" evidence="5">
    <location>
        <begin position="68"/>
        <end position="186"/>
    </location>
</feature>
<evidence type="ECO:0000256" key="1">
    <source>
        <dbReference type="ARBA" id="ARBA00022679"/>
    </source>
</evidence>
<dbReference type="AlphaFoldDB" id="A0A7K0K1A8"/>
<feature type="region of interest" description="Disordered" evidence="3">
    <location>
        <begin position="247"/>
        <end position="271"/>
    </location>
</feature>
<dbReference type="GO" id="GO:0005886">
    <property type="term" value="C:plasma membrane"/>
    <property type="evidence" value="ECO:0007669"/>
    <property type="project" value="TreeGrafter"/>
</dbReference>
<dbReference type="RefSeq" id="WP_154543739.1">
    <property type="nucleotide sequence ID" value="NZ_VUMY01000004.1"/>
</dbReference>
<evidence type="ECO:0000313" key="6">
    <source>
        <dbReference type="EMBL" id="MST49277.1"/>
    </source>
</evidence>
<dbReference type="Pfam" id="PF01553">
    <property type="entry name" value="Acyltransferase"/>
    <property type="match status" value="1"/>
</dbReference>
<dbReference type="SMART" id="SM00563">
    <property type="entry name" value="PlsC"/>
    <property type="match status" value="1"/>
</dbReference>
<accession>A0A7K0K1A8</accession>
<name>A0A7K0K1A8_9ACTO</name>
<dbReference type="GO" id="GO:0003841">
    <property type="term" value="F:1-acylglycerol-3-phosphate O-acyltransferase activity"/>
    <property type="evidence" value="ECO:0007669"/>
    <property type="project" value="TreeGrafter"/>
</dbReference>
<protein>
    <submittedName>
        <fullName evidence="6">1-acyl-sn-glycerol-3-phosphate acyltransferase</fullName>
    </submittedName>
</protein>
<keyword evidence="7" id="KW-1185">Reference proteome</keyword>
<feature type="transmembrane region" description="Helical" evidence="4">
    <location>
        <begin position="33"/>
        <end position="53"/>
    </location>
</feature>
<dbReference type="GO" id="GO:0006654">
    <property type="term" value="P:phosphatidic acid biosynthetic process"/>
    <property type="evidence" value="ECO:0007669"/>
    <property type="project" value="TreeGrafter"/>
</dbReference>
<keyword evidence="4" id="KW-0812">Transmembrane</keyword>
<evidence type="ECO:0000256" key="2">
    <source>
        <dbReference type="ARBA" id="ARBA00023315"/>
    </source>
</evidence>
<evidence type="ECO:0000256" key="3">
    <source>
        <dbReference type="SAM" id="MobiDB-lite"/>
    </source>
</evidence>
<sequence>MSQSRDATSEEEIRTAIDQFSKPFRKNRAGRPALGFAYAFAAAPVRLLLILLMKRRYLGAENLPVEGFIAAANHVTELDSTTFGHFLLANKVSVRIMIKESMMHWPVIGFFAKRSRMIPVFRSSSHAADSLAAAKAALRVGECVGIFPEGTLTRDPQLWPMKGHTGAARLALETRVPVVPIAQWGAHRTLEPYGKLHWPPRGLVQVRAGAPVDLADLYGRQDDHEAVEEATARIMRAITDLLATLRPGETPPAPDKIWDMKRDGDRYHRGK</sequence>
<dbReference type="EMBL" id="VUMY01000004">
    <property type="protein sequence ID" value="MST49277.1"/>
    <property type="molecule type" value="Genomic_DNA"/>
</dbReference>
<dbReference type="PANTHER" id="PTHR10434:SF55">
    <property type="entry name" value="POSSIBLE ACYLTRANSFERASE"/>
    <property type="match status" value="1"/>
</dbReference>
<keyword evidence="1 6" id="KW-0808">Transferase</keyword>
<dbReference type="InterPro" id="IPR002123">
    <property type="entry name" value="Plipid/glycerol_acylTrfase"/>
</dbReference>
<evidence type="ECO:0000313" key="7">
    <source>
        <dbReference type="Proteomes" id="UP000442535"/>
    </source>
</evidence>
<evidence type="ECO:0000256" key="4">
    <source>
        <dbReference type="SAM" id="Phobius"/>
    </source>
</evidence>
<comment type="caution">
    <text evidence="6">The sequence shown here is derived from an EMBL/GenBank/DDBJ whole genome shotgun (WGS) entry which is preliminary data.</text>
</comment>
<evidence type="ECO:0000259" key="5">
    <source>
        <dbReference type="SMART" id="SM00563"/>
    </source>
</evidence>
<feature type="compositionally biased region" description="Basic and acidic residues" evidence="3">
    <location>
        <begin position="256"/>
        <end position="271"/>
    </location>
</feature>
<dbReference type="CDD" id="cd07989">
    <property type="entry name" value="LPLAT_AGPAT-like"/>
    <property type="match status" value="1"/>
</dbReference>
<dbReference type="Proteomes" id="UP000442535">
    <property type="component" value="Unassembled WGS sequence"/>
</dbReference>
<dbReference type="PANTHER" id="PTHR10434">
    <property type="entry name" value="1-ACYL-SN-GLYCEROL-3-PHOSPHATE ACYLTRANSFERASE"/>
    <property type="match status" value="1"/>
</dbReference>